<evidence type="ECO:0000313" key="2">
    <source>
        <dbReference type="EMBL" id="KAJ9600102.1"/>
    </source>
</evidence>
<organism evidence="2 3">
    <name type="scientific">Diploptera punctata</name>
    <name type="common">Pacific beetle cockroach</name>
    <dbReference type="NCBI Taxonomy" id="6984"/>
    <lineage>
        <taxon>Eukaryota</taxon>
        <taxon>Metazoa</taxon>
        <taxon>Ecdysozoa</taxon>
        <taxon>Arthropoda</taxon>
        <taxon>Hexapoda</taxon>
        <taxon>Insecta</taxon>
        <taxon>Pterygota</taxon>
        <taxon>Neoptera</taxon>
        <taxon>Polyneoptera</taxon>
        <taxon>Dictyoptera</taxon>
        <taxon>Blattodea</taxon>
        <taxon>Blaberoidea</taxon>
        <taxon>Blaberidae</taxon>
        <taxon>Diplopterinae</taxon>
        <taxon>Diploptera</taxon>
    </lineage>
</organism>
<feature type="region of interest" description="Disordered" evidence="1">
    <location>
        <begin position="40"/>
        <end position="85"/>
    </location>
</feature>
<dbReference type="EMBL" id="JASPKZ010000449">
    <property type="protein sequence ID" value="KAJ9600102.1"/>
    <property type="molecule type" value="Genomic_DNA"/>
</dbReference>
<feature type="non-terminal residue" evidence="2">
    <location>
        <position position="113"/>
    </location>
</feature>
<comment type="caution">
    <text evidence="2">The sequence shown here is derived from an EMBL/GenBank/DDBJ whole genome shotgun (WGS) entry which is preliminary data.</text>
</comment>
<evidence type="ECO:0000313" key="3">
    <source>
        <dbReference type="Proteomes" id="UP001233999"/>
    </source>
</evidence>
<reference evidence="2" key="1">
    <citation type="journal article" date="2023" name="IScience">
        <title>Live-bearing cockroach genome reveals convergent evolutionary mechanisms linked to viviparity in insects and beyond.</title>
        <authorList>
            <person name="Fouks B."/>
            <person name="Harrison M.C."/>
            <person name="Mikhailova A.A."/>
            <person name="Marchal E."/>
            <person name="English S."/>
            <person name="Carruthers M."/>
            <person name="Jennings E.C."/>
            <person name="Chiamaka E.L."/>
            <person name="Frigard R.A."/>
            <person name="Pippel M."/>
            <person name="Attardo G.M."/>
            <person name="Benoit J.B."/>
            <person name="Bornberg-Bauer E."/>
            <person name="Tobe S.S."/>
        </authorList>
    </citation>
    <scope>NUCLEOTIDE SEQUENCE</scope>
    <source>
        <strain evidence="2">Stay&amp;Tobe</strain>
    </source>
</reference>
<gene>
    <name evidence="2" type="ORF">L9F63_009613</name>
</gene>
<sequence length="113" mass="12035">SKDEALKKDWKVVLKDVLKMSDKQQQQQQTAVLDQQQVQVQVQMTQPQPHDGTGGQQQQPGAAGPPQHTVQVPHQQPGTPTGVAVVSSGVGGAQCVQVPTLKHPDSAAGKIYL</sequence>
<dbReference type="AlphaFoldDB" id="A0AAD8ESH1"/>
<name>A0AAD8ESH1_DIPPU</name>
<evidence type="ECO:0000256" key="1">
    <source>
        <dbReference type="SAM" id="MobiDB-lite"/>
    </source>
</evidence>
<accession>A0AAD8ESH1</accession>
<dbReference type="Proteomes" id="UP001233999">
    <property type="component" value="Unassembled WGS sequence"/>
</dbReference>
<feature type="non-terminal residue" evidence="2">
    <location>
        <position position="1"/>
    </location>
</feature>
<keyword evidence="3" id="KW-1185">Reference proteome</keyword>
<protein>
    <submittedName>
        <fullName evidence="2">Uncharacterized protein</fullName>
    </submittedName>
</protein>
<proteinExistence type="predicted"/>
<reference evidence="2" key="2">
    <citation type="submission" date="2023-05" db="EMBL/GenBank/DDBJ databases">
        <authorList>
            <person name="Fouks B."/>
        </authorList>
    </citation>
    <scope>NUCLEOTIDE SEQUENCE</scope>
    <source>
        <strain evidence="2">Stay&amp;Tobe</strain>
        <tissue evidence="2">Testes</tissue>
    </source>
</reference>